<dbReference type="NCBIfam" id="TIGR04183">
    <property type="entry name" value="Por_Secre_tail"/>
    <property type="match status" value="1"/>
</dbReference>
<evidence type="ECO:0000256" key="1">
    <source>
        <dbReference type="SAM" id="SignalP"/>
    </source>
</evidence>
<name>A0A931BLN1_9BACT</name>
<feature type="signal peptide" evidence="1">
    <location>
        <begin position="1"/>
        <end position="26"/>
    </location>
</feature>
<evidence type="ECO:0000313" key="3">
    <source>
        <dbReference type="EMBL" id="MBF9141730.1"/>
    </source>
</evidence>
<feature type="domain" description="Secretion system C-terminal sorting" evidence="2">
    <location>
        <begin position="508"/>
        <end position="580"/>
    </location>
</feature>
<dbReference type="InterPro" id="IPR026444">
    <property type="entry name" value="Secre_tail"/>
</dbReference>
<evidence type="ECO:0000259" key="2">
    <source>
        <dbReference type="Pfam" id="PF18962"/>
    </source>
</evidence>
<gene>
    <name evidence="3" type="ORF">I2I01_08810</name>
</gene>
<keyword evidence="1" id="KW-0732">Signal</keyword>
<dbReference type="RefSeq" id="WP_196286073.1">
    <property type="nucleotide sequence ID" value="NZ_JADQDP010000002.1"/>
</dbReference>
<comment type="caution">
    <text evidence="3">The sequence shown here is derived from an EMBL/GenBank/DDBJ whole genome shotgun (WGS) entry which is preliminary data.</text>
</comment>
<reference evidence="3 4" key="1">
    <citation type="submission" date="2020-11" db="EMBL/GenBank/DDBJ databases">
        <authorList>
            <person name="Kim M.K."/>
        </authorList>
    </citation>
    <scope>NUCLEOTIDE SEQUENCE [LARGE SCALE GENOMIC DNA]</scope>
    <source>
        <strain evidence="3 4">BT439</strain>
    </source>
</reference>
<keyword evidence="4" id="KW-1185">Reference proteome</keyword>
<feature type="chain" id="PRO_5037349073" evidence="1">
    <location>
        <begin position="27"/>
        <end position="581"/>
    </location>
</feature>
<sequence>MKHFFSLTWAWMVATGILLLGSAARAQVPAWQAAMGFSGNYAHTVVKDMATDAAGNLYLLGEFDASVTFGNTTLVAGATDVFVAKWSPVSNGFLWAQKLGGSYVETAAAIAVSGTSVYISGSFNSPFVQVGNGIVLQNAQGGFQVSSDLFVAKLTDAGTNADFVWAERAGRGSTYSDKAYALAVSGASLYLSCSLSPTATYSNAAIPIQLPPNAASPYGSYLVKLMDSGPSCAISWVQRAGSYGTGVAVVGRNVYATGTYTGTENFGATVLSSSSSKGFVAKLVDAGLSSRYVWAQEVPVQLSVPPKASIQGSDTVVYIAGTFAGTLSQGGSTLTSAGGDDVLVEKLLDAGTSPRFIWAQRAGGPGPEFLTALMTRGTEVFIAGEFNSQAADFGSATLANAVLGDAFVAKLTDGGNTGNFAWAQQAGGPDEDQANALTISGTSLYVGGFYGHNALARHSSSASFGNLMLSYTNPPSANSLFYVGFFASLANALLTSNVTRGLAESITLFPNPAHNRATVQLPAGTGPATLTVLDALGRAVRTQATTANAATELDLTGLAPGLYAVRVQAGGATATQRLVVE</sequence>
<evidence type="ECO:0000313" key="4">
    <source>
        <dbReference type="Proteomes" id="UP000645610"/>
    </source>
</evidence>
<dbReference type="Pfam" id="PF18962">
    <property type="entry name" value="Por_Secre_tail"/>
    <property type="match status" value="1"/>
</dbReference>
<dbReference type="EMBL" id="JADQDP010000002">
    <property type="protein sequence ID" value="MBF9141730.1"/>
    <property type="molecule type" value="Genomic_DNA"/>
</dbReference>
<dbReference type="Proteomes" id="UP000645610">
    <property type="component" value="Unassembled WGS sequence"/>
</dbReference>
<accession>A0A931BLN1</accession>
<protein>
    <submittedName>
        <fullName evidence="3">T9SS type A sorting domain-containing protein</fullName>
    </submittedName>
</protein>
<organism evidence="3 4">
    <name type="scientific">Hymenobacter properus</name>
    <dbReference type="NCBI Taxonomy" id="2791026"/>
    <lineage>
        <taxon>Bacteria</taxon>
        <taxon>Pseudomonadati</taxon>
        <taxon>Bacteroidota</taxon>
        <taxon>Cytophagia</taxon>
        <taxon>Cytophagales</taxon>
        <taxon>Hymenobacteraceae</taxon>
        <taxon>Hymenobacter</taxon>
    </lineage>
</organism>
<dbReference type="AlphaFoldDB" id="A0A931BLN1"/>
<proteinExistence type="predicted"/>